<organism evidence="1 2">
    <name type="scientific">Thiocapsa rosea</name>
    <dbReference type="NCBI Taxonomy" id="69360"/>
    <lineage>
        <taxon>Bacteria</taxon>
        <taxon>Pseudomonadati</taxon>
        <taxon>Pseudomonadota</taxon>
        <taxon>Gammaproteobacteria</taxon>
        <taxon>Chromatiales</taxon>
        <taxon>Chromatiaceae</taxon>
        <taxon>Thiocapsa</taxon>
    </lineage>
</organism>
<evidence type="ECO:0000313" key="2">
    <source>
        <dbReference type="Proteomes" id="UP000274556"/>
    </source>
</evidence>
<name>A0A495V5E4_9GAMM</name>
<protein>
    <submittedName>
        <fullName evidence="1">Uncharacterized protein</fullName>
    </submittedName>
</protein>
<dbReference type="Proteomes" id="UP000274556">
    <property type="component" value="Unassembled WGS sequence"/>
</dbReference>
<accession>A0A495V5E4</accession>
<dbReference type="AlphaFoldDB" id="A0A495V5E4"/>
<keyword evidence="2" id="KW-1185">Reference proteome</keyword>
<reference evidence="1 2" key="1">
    <citation type="submission" date="2018-10" db="EMBL/GenBank/DDBJ databases">
        <title>Genomic Encyclopedia of Archaeal and Bacterial Type Strains, Phase II (KMG-II): from individual species to whole genera.</title>
        <authorList>
            <person name="Goeker M."/>
        </authorList>
    </citation>
    <scope>NUCLEOTIDE SEQUENCE [LARGE SCALE GENOMIC DNA]</scope>
    <source>
        <strain evidence="1 2">DSM 235</strain>
    </source>
</reference>
<gene>
    <name evidence="1" type="ORF">BDD21_2019</name>
</gene>
<dbReference type="EMBL" id="RBXL01000001">
    <property type="protein sequence ID" value="RKT44626.1"/>
    <property type="molecule type" value="Genomic_DNA"/>
</dbReference>
<sequence length="59" mass="6348">MSNLEETLLGVLLPMDDPPRLANDGGDLKSLLAGLTEGLTAEDLHRARDFGRGDPEWAS</sequence>
<dbReference type="RefSeq" id="WP_120797044.1">
    <property type="nucleotide sequence ID" value="NZ_RBXL01000001.1"/>
</dbReference>
<comment type="caution">
    <text evidence="1">The sequence shown here is derived from an EMBL/GenBank/DDBJ whole genome shotgun (WGS) entry which is preliminary data.</text>
</comment>
<proteinExistence type="predicted"/>
<evidence type="ECO:0000313" key="1">
    <source>
        <dbReference type="EMBL" id="RKT44626.1"/>
    </source>
</evidence>